<dbReference type="InterPro" id="IPR036866">
    <property type="entry name" value="RibonucZ/Hydroxyglut_hydro"/>
</dbReference>
<name>A0A0M4MY93_9ACTN</name>
<dbReference type="PANTHER" id="PTHR46018">
    <property type="entry name" value="ZINC PHOSPHODIESTERASE ELAC PROTEIN 1"/>
    <property type="match status" value="1"/>
</dbReference>
<evidence type="ECO:0000313" key="2">
    <source>
        <dbReference type="EMBL" id="ALE19318.1"/>
    </source>
</evidence>
<dbReference type="OrthoDB" id="9800940at2"/>
<dbReference type="InterPro" id="IPR001279">
    <property type="entry name" value="Metallo-B-lactamas"/>
</dbReference>
<reference evidence="2 3" key="1">
    <citation type="journal article" date="2015" name="Genome Announc.">
        <title>Complete Genome Sequences for Two Strains of a Novel Fastidious, Partially Acid-Fast, Gram-Positive Corynebacterineae Bacterium, Derived from Human Clinical Samples.</title>
        <authorList>
            <person name="Nicholson A.C."/>
            <person name="Bell M."/>
            <person name="Humrighouse B.W."/>
            <person name="McQuiston J.R."/>
        </authorList>
    </citation>
    <scope>NUCLEOTIDE SEQUENCE [LARGE SCALE GENOMIC DNA]</scope>
    <source>
        <strain evidence="2 3">X1698</strain>
    </source>
</reference>
<dbReference type="Pfam" id="PF12706">
    <property type="entry name" value="Lactamase_B_2"/>
    <property type="match status" value="1"/>
</dbReference>
<dbReference type="CDD" id="cd07716">
    <property type="entry name" value="RNaseZ_short-form-like_MBL-fold"/>
    <property type="match status" value="1"/>
</dbReference>
<dbReference type="EMBL" id="CP012390">
    <property type="protein sequence ID" value="ALE19318.1"/>
    <property type="molecule type" value="Genomic_DNA"/>
</dbReference>
<dbReference type="Gene3D" id="3.60.15.10">
    <property type="entry name" value="Ribonuclease Z/Hydroxyacylglutathione hydrolase-like"/>
    <property type="match status" value="1"/>
</dbReference>
<organism evidence="2 3">
    <name type="scientific">Lawsonella clevelandensis</name>
    <dbReference type="NCBI Taxonomy" id="1528099"/>
    <lineage>
        <taxon>Bacteria</taxon>
        <taxon>Bacillati</taxon>
        <taxon>Actinomycetota</taxon>
        <taxon>Actinomycetes</taxon>
        <taxon>Mycobacteriales</taxon>
        <taxon>Lawsonellaceae</taxon>
        <taxon>Lawsonella</taxon>
    </lineage>
</organism>
<protein>
    <recommendedName>
        <fullName evidence="1">Metallo-beta-lactamase domain-containing protein</fullName>
    </recommendedName>
</protein>
<evidence type="ECO:0000313" key="3">
    <source>
        <dbReference type="Proteomes" id="UP000068137"/>
    </source>
</evidence>
<sequence length="253" mass="27412">MRLTVVGCSGSVVSSHSPASCYLLQSAGHRPIIMDIGNGSMGGLQDLVDPSDCDLVLSHLHPDHVADISSLIVWRRYSHKSTDTSATVLGPSTFLEKVGEWFADDYGTRHDLTDTFDFRPWDLAASQSLNGFTFRAFRADHPGEAYCMRVTEDSTGATFCFSGDTGPANGIRTASAGVDVFLCEATWTTQPHLPEHMHMTGTLAGELATDNKVGRLLLTHVSPWTDKEAVLAEALAATTVPVELVTPRAVYEW</sequence>
<feature type="domain" description="Metallo-beta-lactamase" evidence="1">
    <location>
        <begin position="18"/>
        <end position="196"/>
    </location>
</feature>
<dbReference type="SUPFAM" id="SSF56281">
    <property type="entry name" value="Metallo-hydrolase/oxidoreductase"/>
    <property type="match status" value="1"/>
</dbReference>
<dbReference type="KEGG" id="cbq:AL705_06910"/>
<gene>
    <name evidence="2" type="ORF">AL705_06910</name>
</gene>
<proteinExistence type="predicted"/>
<accession>A0A0M4MY93</accession>
<dbReference type="AlphaFoldDB" id="A0A0M4MY93"/>
<dbReference type="SMART" id="SM00849">
    <property type="entry name" value="Lactamase_B"/>
    <property type="match status" value="1"/>
</dbReference>
<dbReference type="RefSeq" id="WP_063665784.1">
    <property type="nucleotide sequence ID" value="NZ_CP012390.1"/>
</dbReference>
<dbReference type="PANTHER" id="PTHR46018:SF4">
    <property type="entry name" value="METALLO-HYDROLASE YHFI-RELATED"/>
    <property type="match status" value="1"/>
</dbReference>
<dbReference type="Proteomes" id="UP000068137">
    <property type="component" value="Chromosome"/>
</dbReference>
<dbReference type="GO" id="GO:0042781">
    <property type="term" value="F:3'-tRNA processing endoribonuclease activity"/>
    <property type="evidence" value="ECO:0007669"/>
    <property type="project" value="TreeGrafter"/>
</dbReference>
<dbReference type="STRING" id="1528099.AL705_06910"/>
<evidence type="ECO:0000259" key="1">
    <source>
        <dbReference type="SMART" id="SM00849"/>
    </source>
</evidence>